<dbReference type="VEuPathDB" id="FungiDB:M747DRAFT_327429"/>
<proteinExistence type="inferred from homology"/>
<dbReference type="EMBL" id="BCMY01000008">
    <property type="protein sequence ID" value="GAQ42895.1"/>
    <property type="molecule type" value="Genomic_DNA"/>
</dbReference>
<dbReference type="VEuPathDB" id="FungiDB:ATCC64974_2310"/>
<evidence type="ECO:0000256" key="2">
    <source>
        <dbReference type="ARBA" id="ARBA00023026"/>
    </source>
</evidence>
<dbReference type="VEuPathDB" id="FungiDB:An14g02660"/>
<evidence type="ECO:0000256" key="1">
    <source>
        <dbReference type="ARBA" id="ARBA00009520"/>
    </source>
</evidence>
<dbReference type="VEuPathDB" id="FungiDB:ASPNIDRAFT2_1181164"/>
<dbReference type="OMA" id="AHGGWDC"/>
<dbReference type="PaxDb" id="5061-CADANGAP00010984"/>
<dbReference type="OrthoDB" id="89086at2759"/>
<sequence>MSLRTLLLAASTLSATTSAAAVTANKHRLHARDWIASDEIVGFNQTVPDNSTGDLYLAYQPYLKVVNGCVPFPGVDAEGDTDAGLAPTGSSDGDCSSNTGQIYVRSNISSSSTTSEYPTALLYSWYMPKDEPSDGLGHRHDWEGVIIYLSDSTTVSADNILAVCPSAHGGWDCSTDGYTLEGTKALIKYESIWPLDHSCGLTDVVGGTQPLVAWESLTTAARDALQTADFDKAIVPFKDSTFDENLAKATY</sequence>
<protein>
    <submittedName>
        <fullName evidence="4">NPP1 domain protein</fullName>
    </submittedName>
</protein>
<gene>
    <name evidence="4" type="ORF">ABL_05556</name>
</gene>
<organism evidence="4 5">
    <name type="scientific">Aspergillus niger</name>
    <dbReference type="NCBI Taxonomy" id="5061"/>
    <lineage>
        <taxon>Eukaryota</taxon>
        <taxon>Fungi</taxon>
        <taxon>Dikarya</taxon>
        <taxon>Ascomycota</taxon>
        <taxon>Pezizomycotina</taxon>
        <taxon>Eurotiomycetes</taxon>
        <taxon>Eurotiomycetidae</taxon>
        <taxon>Eurotiales</taxon>
        <taxon>Aspergillaceae</taxon>
        <taxon>Aspergillus</taxon>
        <taxon>Aspergillus subgen. Circumdati</taxon>
    </lineage>
</organism>
<dbReference type="PANTHER" id="PTHR33657">
    <property type="entry name" value="DOMAIN PROTEIN, PUTATIVE (AFU_ORTHOLOGUE AFUA_5G00600)-RELATED"/>
    <property type="match status" value="1"/>
</dbReference>
<name>A0A100IL48_ASPNG</name>
<reference evidence="5" key="1">
    <citation type="journal article" date="2016" name="Genome Announc.">
        <title>Draft genome sequence of Aspergillus niger strain An76.</title>
        <authorList>
            <person name="Gong W."/>
            <person name="Cheng Z."/>
            <person name="Zhang H."/>
            <person name="Liu L."/>
            <person name="Gao P."/>
            <person name="Wang L."/>
        </authorList>
    </citation>
    <scope>NUCLEOTIDE SEQUENCE [LARGE SCALE GENOMIC DNA]</scope>
    <source>
        <strain evidence="5">An76</strain>
    </source>
</reference>
<accession>A0A100IL48</accession>
<dbReference type="AlphaFoldDB" id="A0A100IL48"/>
<comment type="caution">
    <text evidence="4">The sequence shown here is derived from an EMBL/GenBank/DDBJ whole genome shotgun (WGS) entry which is preliminary data.</text>
</comment>
<keyword evidence="2" id="KW-0843">Virulence</keyword>
<keyword evidence="3" id="KW-0732">Signal</keyword>
<evidence type="ECO:0000313" key="5">
    <source>
        <dbReference type="Proteomes" id="UP000068243"/>
    </source>
</evidence>
<evidence type="ECO:0000256" key="3">
    <source>
        <dbReference type="SAM" id="SignalP"/>
    </source>
</evidence>
<dbReference type="Proteomes" id="UP000068243">
    <property type="component" value="Unassembled WGS sequence"/>
</dbReference>
<comment type="similarity">
    <text evidence="1">Belongs to the Necrosis inducing protein (NPP1) family.</text>
</comment>
<dbReference type="PANTHER" id="PTHR33657:SF8">
    <property type="entry name" value="DOMAIN PROTEIN, PUTATIVE (AFU_ORTHOLOGUE AFUA_5G00600)-RELATED"/>
    <property type="match status" value="1"/>
</dbReference>
<feature type="signal peptide" evidence="3">
    <location>
        <begin position="1"/>
        <end position="19"/>
    </location>
</feature>
<dbReference type="InterPro" id="IPR008701">
    <property type="entry name" value="NPP1"/>
</dbReference>
<evidence type="ECO:0000313" key="4">
    <source>
        <dbReference type="EMBL" id="GAQ42895.1"/>
    </source>
</evidence>
<feature type="chain" id="PRO_5007087521" evidence="3">
    <location>
        <begin position="20"/>
        <end position="251"/>
    </location>
</feature>
<dbReference type="PIRSF" id="PIRSF029958">
    <property type="entry name" value="Necrosis-inducing_protein"/>
    <property type="match status" value="1"/>
</dbReference>
<dbReference type="Pfam" id="PF05630">
    <property type="entry name" value="NPP1"/>
    <property type="match status" value="1"/>
</dbReference>